<dbReference type="RefSeq" id="WP_091869406.1">
    <property type="nucleotide sequence ID" value="NZ_FNAO01000006.1"/>
</dbReference>
<dbReference type="Proteomes" id="UP000199109">
    <property type="component" value="Unassembled WGS sequence"/>
</dbReference>
<dbReference type="Pfam" id="PF13239">
    <property type="entry name" value="2TM"/>
    <property type="match status" value="1"/>
</dbReference>
<protein>
    <submittedName>
        <fullName evidence="3">2TM domain-containing protein</fullName>
    </submittedName>
</protein>
<feature type="transmembrane region" description="Helical" evidence="1">
    <location>
        <begin position="23"/>
        <end position="43"/>
    </location>
</feature>
<evidence type="ECO:0000313" key="4">
    <source>
        <dbReference type="Proteomes" id="UP000199109"/>
    </source>
</evidence>
<dbReference type="InterPro" id="IPR025698">
    <property type="entry name" value="2TM_dom"/>
</dbReference>
<dbReference type="STRING" id="641691.SAMN05421636_106219"/>
<organism evidence="3 4">
    <name type="scientific">Pricia antarctica</name>
    <dbReference type="NCBI Taxonomy" id="641691"/>
    <lineage>
        <taxon>Bacteria</taxon>
        <taxon>Pseudomonadati</taxon>
        <taxon>Bacteroidota</taxon>
        <taxon>Flavobacteriia</taxon>
        <taxon>Flavobacteriales</taxon>
        <taxon>Flavobacteriaceae</taxon>
        <taxon>Pricia</taxon>
    </lineage>
</organism>
<dbReference type="AlphaFoldDB" id="A0A1G7EJG1"/>
<dbReference type="EMBL" id="FNAO01000006">
    <property type="protein sequence ID" value="SDE63830.1"/>
    <property type="molecule type" value="Genomic_DNA"/>
</dbReference>
<reference evidence="3 4" key="1">
    <citation type="submission" date="2016-10" db="EMBL/GenBank/DDBJ databases">
        <authorList>
            <person name="de Groot N.N."/>
        </authorList>
    </citation>
    <scope>NUCLEOTIDE SEQUENCE [LARGE SCALE GENOMIC DNA]</scope>
    <source>
        <strain evidence="3 4">DSM 23421</strain>
    </source>
</reference>
<evidence type="ECO:0000259" key="2">
    <source>
        <dbReference type="Pfam" id="PF13239"/>
    </source>
</evidence>
<evidence type="ECO:0000256" key="1">
    <source>
        <dbReference type="SAM" id="Phobius"/>
    </source>
</evidence>
<proteinExistence type="predicted"/>
<sequence length="100" mass="12153">MNNIDQENKYLNAKERIAEIRKFYNNLISYIVVISLLAGLNYYTDEWNYPWFLWAAFGWGIGLAFQAARAFVINPFFGRDWEERKIKEFMQEDERKARWE</sequence>
<name>A0A1G7EJG1_9FLAO</name>
<accession>A0A1G7EJG1</accession>
<feature type="domain" description="2TM" evidence="2">
    <location>
        <begin position="12"/>
        <end position="90"/>
    </location>
</feature>
<gene>
    <name evidence="3" type="ORF">SAMN05421636_106219</name>
</gene>
<keyword evidence="1" id="KW-0812">Transmembrane</keyword>
<evidence type="ECO:0000313" key="3">
    <source>
        <dbReference type="EMBL" id="SDE63830.1"/>
    </source>
</evidence>
<keyword evidence="1" id="KW-0472">Membrane</keyword>
<feature type="transmembrane region" description="Helical" evidence="1">
    <location>
        <begin position="49"/>
        <end position="77"/>
    </location>
</feature>
<keyword evidence="4" id="KW-1185">Reference proteome</keyword>
<keyword evidence="1" id="KW-1133">Transmembrane helix</keyword>
<dbReference type="OrthoDB" id="1495672at2"/>